<evidence type="ECO:0000256" key="2">
    <source>
        <dbReference type="ARBA" id="ARBA00022723"/>
    </source>
</evidence>
<dbReference type="GO" id="GO:0046872">
    <property type="term" value="F:metal ion binding"/>
    <property type="evidence" value="ECO:0007669"/>
    <property type="project" value="UniProtKB-KW"/>
</dbReference>
<dbReference type="InterPro" id="IPR047964">
    <property type="entry name" value="EFR1-like"/>
</dbReference>
<evidence type="ECO:0000259" key="5">
    <source>
        <dbReference type="PROSITE" id="PS51379"/>
    </source>
</evidence>
<evidence type="ECO:0000256" key="1">
    <source>
        <dbReference type="ARBA" id="ARBA00022485"/>
    </source>
</evidence>
<gene>
    <name evidence="6" type="ORF">M573_116042</name>
</gene>
<accession>A0AAP0V4P9</accession>
<dbReference type="SUPFAM" id="SSF54862">
    <property type="entry name" value="4Fe-4S ferredoxins"/>
    <property type="match status" value="1"/>
</dbReference>
<dbReference type="InterPro" id="IPR017896">
    <property type="entry name" value="4Fe4S_Fe-S-bd"/>
</dbReference>
<dbReference type="GO" id="GO:0051539">
    <property type="term" value="F:4 iron, 4 sulfur cluster binding"/>
    <property type="evidence" value="ECO:0007669"/>
    <property type="project" value="UniProtKB-KW"/>
</dbReference>
<keyword evidence="4" id="KW-0411">Iron-sulfur</keyword>
<dbReference type="PROSITE" id="PS51379">
    <property type="entry name" value="4FE4S_FER_2"/>
    <property type="match status" value="2"/>
</dbReference>
<feature type="domain" description="4Fe-4S ferredoxin-type" evidence="5">
    <location>
        <begin position="203"/>
        <end position="232"/>
    </location>
</feature>
<dbReference type="Gene3D" id="3.30.70.20">
    <property type="match status" value="1"/>
</dbReference>
<dbReference type="Pfam" id="PF13237">
    <property type="entry name" value="Fer4_10"/>
    <property type="match status" value="1"/>
</dbReference>
<name>A0AAP0V4P9_PREIN</name>
<dbReference type="NCBIfam" id="NF038196">
    <property type="entry name" value="ferrodoxin_EFR1"/>
    <property type="match status" value="1"/>
</dbReference>
<dbReference type="InterPro" id="IPR017900">
    <property type="entry name" value="4Fe4S_Fe_S_CS"/>
</dbReference>
<dbReference type="Gene3D" id="3.40.50.360">
    <property type="match status" value="1"/>
</dbReference>
<proteinExistence type="predicted"/>
<keyword evidence="1" id="KW-0004">4Fe-4S</keyword>
<evidence type="ECO:0000256" key="3">
    <source>
        <dbReference type="ARBA" id="ARBA00023004"/>
    </source>
</evidence>
<reference evidence="6 7" key="1">
    <citation type="journal article" date="2015" name="BMC Genomics">
        <title>Comparative genome analysis of Prevotella intermedia strain isolated from infected root canal reveals features related to pathogenicity and adaptation.</title>
        <authorList>
            <person name="Ruan Y."/>
            <person name="Shen L."/>
            <person name="Zou Y."/>
            <person name="Qi Z."/>
            <person name="Yin J."/>
            <person name="Jiang J."/>
            <person name="Guo L."/>
            <person name="He L."/>
            <person name="Chen Z."/>
            <person name="Tang Z."/>
            <person name="Qin S."/>
        </authorList>
    </citation>
    <scope>NUCLEOTIDE SEQUENCE [LARGE SCALE GENOMIC DNA]</scope>
    <source>
        <strain evidence="6 7">ZT</strain>
    </source>
</reference>
<dbReference type="InterPro" id="IPR050572">
    <property type="entry name" value="Fe-S_Ferredoxin"/>
</dbReference>
<evidence type="ECO:0000313" key="7">
    <source>
        <dbReference type="Proteomes" id="UP000032541"/>
    </source>
</evidence>
<dbReference type="SUPFAM" id="SSF52218">
    <property type="entry name" value="Flavoproteins"/>
    <property type="match status" value="1"/>
</dbReference>
<sequence length="277" mass="31385">MIFYFSGTGNCRWAAELLGRSLDERIVSISEAVGTNTKFTLQKDEIVGFVFPVHGWRVPRIVDEFMRTLELLEMDSQSKTRHYNTFCLLTTGDSIGRTMERFVKLMREVKSGATLDLNAVESVIMPESYVGLPGMDVDKPEKERKKIEEAEKVILRFASIVKEQKARQGDLPLGWKQLKRGSIPDFFSGPVGAFFTHFLITDKPFRVESEKCVQCGICAKVCPVGDIDGGMGKEPKWKNNGKCLTCFACYHHCPHHAIEYGNRTKHKGQYFFGKRNG</sequence>
<comment type="caution">
    <text evidence="6">The sequence shown here is derived from an EMBL/GenBank/DDBJ whole genome shotgun (WGS) entry which is preliminary data.</text>
</comment>
<protein>
    <submittedName>
        <fullName evidence="6">Ferredoxin</fullName>
    </submittedName>
</protein>
<dbReference type="PROSITE" id="PS00198">
    <property type="entry name" value="4FE4S_FER_1"/>
    <property type="match status" value="2"/>
</dbReference>
<keyword evidence="2" id="KW-0479">Metal-binding</keyword>
<dbReference type="RefSeq" id="WP_045167762.1">
    <property type="nucleotide sequence ID" value="NZ_ATMK01000016.1"/>
</dbReference>
<dbReference type="Proteomes" id="UP000032541">
    <property type="component" value="Unassembled WGS sequence"/>
</dbReference>
<evidence type="ECO:0000313" key="6">
    <source>
        <dbReference type="EMBL" id="KJJ86801.1"/>
    </source>
</evidence>
<organism evidence="6 7">
    <name type="scientific">Prevotella intermedia ZT</name>
    <dbReference type="NCBI Taxonomy" id="1347790"/>
    <lineage>
        <taxon>Bacteria</taxon>
        <taxon>Pseudomonadati</taxon>
        <taxon>Bacteroidota</taxon>
        <taxon>Bacteroidia</taxon>
        <taxon>Bacteroidales</taxon>
        <taxon>Prevotellaceae</taxon>
        <taxon>Prevotella</taxon>
    </lineage>
</organism>
<evidence type="ECO:0000256" key="4">
    <source>
        <dbReference type="ARBA" id="ARBA00023014"/>
    </source>
</evidence>
<keyword evidence="3" id="KW-0408">Iron</keyword>
<dbReference type="EMBL" id="ATMK01000016">
    <property type="protein sequence ID" value="KJJ86801.1"/>
    <property type="molecule type" value="Genomic_DNA"/>
</dbReference>
<dbReference type="InterPro" id="IPR029039">
    <property type="entry name" value="Flavoprotein-like_sf"/>
</dbReference>
<dbReference type="PANTHER" id="PTHR43687">
    <property type="entry name" value="ADENYLYLSULFATE REDUCTASE, BETA SUBUNIT"/>
    <property type="match status" value="1"/>
</dbReference>
<dbReference type="AlphaFoldDB" id="A0AAP0V4P9"/>
<feature type="domain" description="4Fe-4S ferredoxin-type" evidence="5">
    <location>
        <begin position="233"/>
        <end position="263"/>
    </location>
</feature>
<dbReference type="PANTHER" id="PTHR43687:SF1">
    <property type="entry name" value="FERREDOXIN III"/>
    <property type="match status" value="1"/>
</dbReference>